<keyword evidence="3" id="KW-1185">Reference proteome</keyword>
<evidence type="ECO:0008006" key="4">
    <source>
        <dbReference type="Google" id="ProtNLM"/>
    </source>
</evidence>
<feature type="chain" id="PRO_5016899786" description="F5/8 type C domain-containing protein" evidence="1">
    <location>
        <begin position="19"/>
        <end position="314"/>
    </location>
</feature>
<evidence type="ECO:0000313" key="2">
    <source>
        <dbReference type="EMBL" id="RBL89961.1"/>
    </source>
</evidence>
<evidence type="ECO:0000313" key="3">
    <source>
        <dbReference type="Proteomes" id="UP000253410"/>
    </source>
</evidence>
<sequence>MKKLWMACALLLPASLYAQTATLVPPANISYAGLEKNLFFYANTRCKVTQTGSNQLDLNKLFDGRYDPSYTSAPSESDPTVITIEGFQAQHTQRLAYIGWTTRYWAPVHFKIEGYDMSGPGWVTLAEVTNHAAGEFIKDIASIPGLYGLFRFTFYTGSGPQGQLGISELFYLNGEAAQAYDGLMVRYDAANNVTMGSKLRPSNLNVNGQVNTNRVKVTQDSWADFVFDPAYTLPSLPTVEKFIQDNQHLPNIPSAKEVTDKGLDLGDISARLLQKIEELTLYMIEQHKKIETLTKENQAMGEKIQQLQNERSTR</sequence>
<dbReference type="AlphaFoldDB" id="A0A365XVB5"/>
<gene>
    <name evidence="2" type="ORF">DF182_26160</name>
</gene>
<comment type="caution">
    <text evidence="2">The sequence shown here is derived from an EMBL/GenBank/DDBJ whole genome shotgun (WGS) entry which is preliminary data.</text>
</comment>
<accession>A0A365XVB5</accession>
<name>A0A365XVB5_9BACT</name>
<evidence type="ECO:0000256" key="1">
    <source>
        <dbReference type="SAM" id="SignalP"/>
    </source>
</evidence>
<organism evidence="2 3">
    <name type="scientific">Chitinophaga flava</name>
    <dbReference type="NCBI Taxonomy" id="2259036"/>
    <lineage>
        <taxon>Bacteria</taxon>
        <taxon>Pseudomonadati</taxon>
        <taxon>Bacteroidota</taxon>
        <taxon>Chitinophagia</taxon>
        <taxon>Chitinophagales</taxon>
        <taxon>Chitinophagaceae</taxon>
        <taxon>Chitinophaga</taxon>
    </lineage>
</organism>
<keyword evidence="1" id="KW-0732">Signal</keyword>
<dbReference type="EMBL" id="QFFJ01000002">
    <property type="protein sequence ID" value="RBL89961.1"/>
    <property type="molecule type" value="Genomic_DNA"/>
</dbReference>
<reference evidence="2 3" key="1">
    <citation type="submission" date="2018-05" db="EMBL/GenBank/DDBJ databases">
        <title>Chitinophaga sp. K3CV102501T nov., isolated from isolated from a monsoon evergreen broad-leaved forest soil.</title>
        <authorList>
            <person name="Lv Y."/>
        </authorList>
    </citation>
    <scope>NUCLEOTIDE SEQUENCE [LARGE SCALE GENOMIC DNA]</scope>
    <source>
        <strain evidence="2 3">GDMCC 1.1325</strain>
    </source>
</reference>
<dbReference type="OrthoDB" id="9808753at2"/>
<proteinExistence type="predicted"/>
<dbReference type="Proteomes" id="UP000253410">
    <property type="component" value="Unassembled WGS sequence"/>
</dbReference>
<protein>
    <recommendedName>
        <fullName evidence="4">F5/8 type C domain-containing protein</fullName>
    </recommendedName>
</protein>
<feature type="signal peptide" evidence="1">
    <location>
        <begin position="1"/>
        <end position="18"/>
    </location>
</feature>
<dbReference type="RefSeq" id="WP_147243553.1">
    <property type="nucleotide sequence ID" value="NZ_QFFJ01000002.1"/>
</dbReference>